<dbReference type="OrthoDB" id="19311at2759"/>
<protein>
    <submittedName>
        <fullName evidence="1">Ral GTPase-activating subunit alpha-2-like isoform X2</fullName>
    </submittedName>
</protein>
<dbReference type="GO" id="GO:0005634">
    <property type="term" value="C:nucleus"/>
    <property type="evidence" value="ECO:0007669"/>
    <property type="project" value="InterPro"/>
</dbReference>
<dbReference type="GO" id="GO:0005737">
    <property type="term" value="C:cytoplasm"/>
    <property type="evidence" value="ECO:0007669"/>
    <property type="project" value="TreeGrafter"/>
</dbReference>
<dbReference type="GO" id="GO:0005096">
    <property type="term" value="F:GTPase activator activity"/>
    <property type="evidence" value="ECO:0007669"/>
    <property type="project" value="InterPro"/>
</dbReference>
<evidence type="ECO:0000313" key="1">
    <source>
        <dbReference type="EMBL" id="CAB4039646.1"/>
    </source>
</evidence>
<dbReference type="PANTHER" id="PTHR10063:SF11">
    <property type="entry name" value="RHO GTPASE-ACTIVATING PROTEIN CG5521-RELATED"/>
    <property type="match status" value="1"/>
</dbReference>
<comment type="caution">
    <text evidence="1">The sequence shown here is derived from an EMBL/GenBank/DDBJ whole genome shotgun (WGS) entry which is preliminary data.</text>
</comment>
<evidence type="ECO:0000313" key="2">
    <source>
        <dbReference type="Proteomes" id="UP001152795"/>
    </source>
</evidence>
<proteinExistence type="predicted"/>
<gene>
    <name evidence="1" type="ORF">PACLA_8A065895</name>
</gene>
<accession>A0A7D9K474</accession>
<sequence length="227" mass="25542">MDRVRKTAKAVILHIVNHLNHFPLAAGAARLTSIVNENQDNPYCTEQQELTAAVFSSPNVQFFVVNDTSLISMVELPVNNDSPKDENLLSGNTTVRLVVRDMCGKHCLDISTLFGPKLTSEMSFPGVLKSLFSQEELNEILDSGESRTLRRQSTACFQPDKLDQILKDIGSTSPECLFYPHLSLNEPALPPYPMNEEMEQSLIEAIQIQREREEQFCDNALDDPRFD</sequence>
<dbReference type="InterPro" id="IPR027107">
    <property type="entry name" value="Tuberin/Ral-act_asu"/>
</dbReference>
<organism evidence="1 2">
    <name type="scientific">Paramuricea clavata</name>
    <name type="common">Red gorgonian</name>
    <name type="synonym">Violescent sea-whip</name>
    <dbReference type="NCBI Taxonomy" id="317549"/>
    <lineage>
        <taxon>Eukaryota</taxon>
        <taxon>Metazoa</taxon>
        <taxon>Cnidaria</taxon>
        <taxon>Anthozoa</taxon>
        <taxon>Octocorallia</taxon>
        <taxon>Malacalcyonacea</taxon>
        <taxon>Plexauridae</taxon>
        <taxon>Paramuricea</taxon>
    </lineage>
</organism>
<name>A0A7D9K474_PARCT</name>
<dbReference type="EMBL" id="CACRXK020025690">
    <property type="protein sequence ID" value="CAB4039646.1"/>
    <property type="molecule type" value="Genomic_DNA"/>
</dbReference>
<reference evidence="1" key="1">
    <citation type="submission" date="2020-04" db="EMBL/GenBank/DDBJ databases">
        <authorList>
            <person name="Alioto T."/>
            <person name="Alioto T."/>
            <person name="Gomez Garrido J."/>
        </authorList>
    </citation>
    <scope>NUCLEOTIDE SEQUENCE</scope>
    <source>
        <strain evidence="1">A484AB</strain>
    </source>
</reference>
<keyword evidence="2" id="KW-1185">Reference proteome</keyword>
<dbReference type="PANTHER" id="PTHR10063">
    <property type="entry name" value="TUBERIN"/>
    <property type="match status" value="1"/>
</dbReference>
<dbReference type="AlphaFoldDB" id="A0A7D9K474"/>
<dbReference type="Proteomes" id="UP001152795">
    <property type="component" value="Unassembled WGS sequence"/>
</dbReference>